<keyword evidence="3" id="KW-1185">Reference proteome</keyword>
<evidence type="ECO:0000313" key="2">
    <source>
        <dbReference type="EMBL" id="TVO76795.1"/>
    </source>
</evidence>
<evidence type="ECO:0000313" key="3">
    <source>
        <dbReference type="Proteomes" id="UP000316649"/>
    </source>
</evidence>
<name>A0A558DTL9_9GAMM</name>
<dbReference type="OrthoDB" id="1122739at2"/>
<dbReference type="EMBL" id="VMNH01000005">
    <property type="protein sequence ID" value="TVO76795.1"/>
    <property type="molecule type" value="Genomic_DNA"/>
</dbReference>
<keyword evidence="1" id="KW-0812">Transmembrane</keyword>
<protein>
    <submittedName>
        <fullName evidence="2">Uncharacterized protein</fullName>
    </submittedName>
</protein>
<dbReference type="Proteomes" id="UP000316649">
    <property type="component" value="Unassembled WGS sequence"/>
</dbReference>
<gene>
    <name evidence="2" type="ORF">FHP88_05060</name>
</gene>
<keyword evidence="1" id="KW-0472">Membrane</keyword>
<accession>A0A558DTL9</accession>
<dbReference type="RefSeq" id="WP_144357925.1">
    <property type="nucleotide sequence ID" value="NZ_VMNH01000005.1"/>
</dbReference>
<reference evidence="2 3" key="1">
    <citation type="submission" date="2019-07" db="EMBL/GenBank/DDBJ databases">
        <title>The pathways for chlorine oxyanion respiration interact through the shared metabolite chlorate.</title>
        <authorList>
            <person name="Barnum T.P."/>
            <person name="Cheng Y."/>
            <person name="Hill K.A."/>
            <person name="Lucas L.N."/>
            <person name="Carlson H.K."/>
            <person name="Coates J.D."/>
        </authorList>
    </citation>
    <scope>NUCLEOTIDE SEQUENCE [LARGE SCALE GENOMIC DNA]</scope>
    <source>
        <strain evidence="2 3">BK-1</strain>
    </source>
</reference>
<sequence>MQSKIGSKPMSIWIVSIIAIVFGLLTIKSGGSVLFFEGAARENAGHYVPFVLWFNFVIGFVYLIAGAGLFMVQRWSVWLSIVIALATLVVFGLLGLHILNDGLFEFRTVGAMTLRTAVWTVISIISYRNIIRPTKLS</sequence>
<feature type="transmembrane region" description="Helical" evidence="1">
    <location>
        <begin position="111"/>
        <end position="131"/>
    </location>
</feature>
<dbReference type="AlphaFoldDB" id="A0A558DTL9"/>
<organism evidence="2 3">
    <name type="scientific">Sedimenticola selenatireducens</name>
    <dbReference type="NCBI Taxonomy" id="191960"/>
    <lineage>
        <taxon>Bacteria</taxon>
        <taxon>Pseudomonadati</taxon>
        <taxon>Pseudomonadota</taxon>
        <taxon>Gammaproteobacteria</taxon>
        <taxon>Chromatiales</taxon>
        <taxon>Sedimenticolaceae</taxon>
        <taxon>Sedimenticola</taxon>
    </lineage>
</organism>
<feature type="transmembrane region" description="Helical" evidence="1">
    <location>
        <begin position="77"/>
        <end position="99"/>
    </location>
</feature>
<comment type="caution">
    <text evidence="2">The sequence shown here is derived from an EMBL/GenBank/DDBJ whole genome shotgun (WGS) entry which is preliminary data.</text>
</comment>
<feature type="transmembrane region" description="Helical" evidence="1">
    <location>
        <begin position="47"/>
        <end position="70"/>
    </location>
</feature>
<proteinExistence type="predicted"/>
<keyword evidence="1" id="KW-1133">Transmembrane helix</keyword>
<evidence type="ECO:0000256" key="1">
    <source>
        <dbReference type="SAM" id="Phobius"/>
    </source>
</evidence>
<feature type="transmembrane region" description="Helical" evidence="1">
    <location>
        <begin position="12"/>
        <end position="35"/>
    </location>
</feature>